<dbReference type="Pfam" id="PF01168">
    <property type="entry name" value="Ala_racemase_N"/>
    <property type="match status" value="1"/>
</dbReference>
<keyword evidence="2" id="KW-0456">Lyase</keyword>
<dbReference type="InterPro" id="IPR042208">
    <property type="entry name" value="D-ser_dehydrat-like_sf"/>
</dbReference>
<protein>
    <recommendedName>
        <fullName evidence="3">D-serine dehydratase-like domain-containing protein</fullName>
    </recommendedName>
</protein>
<evidence type="ECO:0000256" key="2">
    <source>
        <dbReference type="ARBA" id="ARBA00023239"/>
    </source>
</evidence>
<dbReference type="InterPro" id="IPR051466">
    <property type="entry name" value="D-amino_acid_metab_enzyme"/>
</dbReference>
<dbReference type="PANTHER" id="PTHR28004:SF2">
    <property type="entry name" value="D-SERINE DEHYDRATASE"/>
    <property type="match status" value="1"/>
</dbReference>
<comment type="caution">
    <text evidence="4">The sequence shown here is derived from an EMBL/GenBank/DDBJ whole genome shotgun (WGS) entry which is preliminary data.</text>
</comment>
<dbReference type="InterPro" id="IPR029066">
    <property type="entry name" value="PLP-binding_barrel"/>
</dbReference>
<dbReference type="GO" id="GO:0008721">
    <property type="term" value="F:D-serine ammonia-lyase activity"/>
    <property type="evidence" value="ECO:0007669"/>
    <property type="project" value="TreeGrafter"/>
</dbReference>
<evidence type="ECO:0000259" key="3">
    <source>
        <dbReference type="SMART" id="SM01119"/>
    </source>
</evidence>
<organism evidence="4 5">
    <name type="scientific">Paenarthrobacter aurescens</name>
    <name type="common">Arthrobacter aurescens</name>
    <dbReference type="NCBI Taxonomy" id="43663"/>
    <lineage>
        <taxon>Bacteria</taxon>
        <taxon>Bacillati</taxon>
        <taxon>Actinomycetota</taxon>
        <taxon>Actinomycetes</taxon>
        <taxon>Micrococcales</taxon>
        <taxon>Micrococcaceae</taxon>
        <taxon>Paenarthrobacter</taxon>
    </lineage>
</organism>
<dbReference type="Gene3D" id="3.20.20.10">
    <property type="entry name" value="Alanine racemase"/>
    <property type="match status" value="1"/>
</dbReference>
<dbReference type="SMART" id="SM01119">
    <property type="entry name" value="D-ser_dehydrat"/>
    <property type="match status" value="1"/>
</dbReference>
<dbReference type="GeneID" id="97299234"/>
<name>A0A4Y3NB56_PAEAU</name>
<gene>
    <name evidence="4" type="ORF">AAU01_18750</name>
</gene>
<accession>A0A4Y3NB56</accession>
<evidence type="ECO:0000313" key="5">
    <source>
        <dbReference type="Proteomes" id="UP000317715"/>
    </source>
</evidence>
<dbReference type="EMBL" id="BJMD01000010">
    <property type="protein sequence ID" value="GEB19120.1"/>
    <property type="molecule type" value="Genomic_DNA"/>
</dbReference>
<dbReference type="RefSeq" id="WP_141283373.1">
    <property type="nucleotide sequence ID" value="NZ_BAAAWK010000001.1"/>
</dbReference>
<dbReference type="GO" id="GO:0036088">
    <property type="term" value="P:D-serine catabolic process"/>
    <property type="evidence" value="ECO:0007669"/>
    <property type="project" value="TreeGrafter"/>
</dbReference>
<comment type="similarity">
    <text evidence="1">Belongs to the DSD1 family.</text>
</comment>
<keyword evidence="5" id="KW-1185">Reference proteome</keyword>
<evidence type="ECO:0000256" key="1">
    <source>
        <dbReference type="ARBA" id="ARBA00005323"/>
    </source>
</evidence>
<evidence type="ECO:0000313" key="4">
    <source>
        <dbReference type="EMBL" id="GEB19120.1"/>
    </source>
</evidence>
<dbReference type="SUPFAM" id="SSF51419">
    <property type="entry name" value="PLP-binding barrel"/>
    <property type="match status" value="1"/>
</dbReference>
<dbReference type="Gene3D" id="2.40.37.20">
    <property type="entry name" value="D-serine dehydratase-like domain"/>
    <property type="match status" value="1"/>
</dbReference>
<dbReference type="InterPro" id="IPR001608">
    <property type="entry name" value="Ala_racemase_N"/>
</dbReference>
<dbReference type="CDD" id="cd06820">
    <property type="entry name" value="PLPDE_III_LS_D-TA_like"/>
    <property type="match status" value="1"/>
</dbReference>
<dbReference type="AlphaFoldDB" id="A0A4Y3NB56"/>
<proteinExistence type="inferred from homology"/>
<feature type="domain" description="D-serine dehydratase-like" evidence="3">
    <location>
        <begin position="251"/>
        <end position="349"/>
    </location>
</feature>
<sequence length="366" mass="38274">MNVIPAAVTTPAVLIDVDVLDRNIERMTSSMRGRGLGLRPHVKTHKTLEIARKQLAAGAVGITVATIGEAEVFAADGVKDIFIAYPLWVEAPHAERLRALAAASRVAVGVDSAESATAMGGQLGAEAGKIEVLIEVDSGHHRSGVLPDDVVEVARAAASAGLKVSGVFTFPGHSYRPGMPTGAAGNENESLGLAAAALTSAGFSVKTISGGSTPTALISGDSAATELRPGVYVFGDAQQLELERCGWEDIALTVAATVVSRHEARGGNVRRVVLDAGSKILGSDRPDWATGYGRLPEYPEARVTALSEHHATVVWPDSSELPPLGTRLRVIPNHVCLTMNLVDEVVVVRDGAVVEQWTVAARGRNN</sequence>
<dbReference type="Pfam" id="PF14031">
    <property type="entry name" value="D-ser_dehydrat"/>
    <property type="match status" value="1"/>
</dbReference>
<dbReference type="Proteomes" id="UP000317715">
    <property type="component" value="Unassembled WGS sequence"/>
</dbReference>
<dbReference type="OrthoDB" id="9811417at2"/>
<dbReference type="PANTHER" id="PTHR28004">
    <property type="entry name" value="ZGC:162816-RELATED"/>
    <property type="match status" value="1"/>
</dbReference>
<dbReference type="InterPro" id="IPR026956">
    <property type="entry name" value="D-ser_dehydrat-like_dom"/>
</dbReference>
<reference evidence="4 5" key="1">
    <citation type="submission" date="2019-06" db="EMBL/GenBank/DDBJ databases">
        <title>Whole genome shotgun sequence of Paenarthrobacter aurescens NBRC 12136.</title>
        <authorList>
            <person name="Hosoyama A."/>
            <person name="Uohara A."/>
            <person name="Ohji S."/>
            <person name="Ichikawa N."/>
        </authorList>
    </citation>
    <scope>NUCLEOTIDE SEQUENCE [LARGE SCALE GENOMIC DNA]</scope>
    <source>
        <strain evidence="4 5">NBRC 12136</strain>
    </source>
</reference>